<evidence type="ECO:0000313" key="6">
    <source>
        <dbReference type="EMBL" id="PNG90239.1"/>
    </source>
</evidence>
<proteinExistence type="predicted"/>
<dbReference type="GO" id="GO:0005524">
    <property type="term" value="F:ATP binding"/>
    <property type="evidence" value="ECO:0007669"/>
    <property type="project" value="UniProtKB-KW"/>
</dbReference>
<dbReference type="PANTHER" id="PTHR43790">
    <property type="entry name" value="CARBOHYDRATE TRANSPORT ATP-BINDING PROTEIN MG119-RELATED"/>
    <property type="match status" value="1"/>
</dbReference>
<evidence type="ECO:0000256" key="3">
    <source>
        <dbReference type="ARBA" id="ARBA00022741"/>
    </source>
</evidence>
<dbReference type="InterPro" id="IPR003593">
    <property type="entry name" value="AAA+_ATPase"/>
</dbReference>
<organism evidence="6 7">
    <name type="scientific">Streptomyces malaysiensis</name>
    <dbReference type="NCBI Taxonomy" id="92644"/>
    <lineage>
        <taxon>Bacteria</taxon>
        <taxon>Bacillati</taxon>
        <taxon>Actinomycetota</taxon>
        <taxon>Actinomycetes</taxon>
        <taxon>Kitasatosporales</taxon>
        <taxon>Streptomycetaceae</taxon>
        <taxon>Streptomyces</taxon>
        <taxon>Streptomyces violaceusniger group</taxon>
    </lineage>
</organism>
<dbReference type="CDD" id="cd03216">
    <property type="entry name" value="ABC_Carb_Monos_I"/>
    <property type="match status" value="1"/>
</dbReference>
<dbReference type="InterPro" id="IPR050107">
    <property type="entry name" value="ABC_carbohydrate_import_ATPase"/>
</dbReference>
<sequence>MATAQPVIELAGITKRFGGTAALDGVDLAVHPGSVHALVGENGAGKSTLGKIAAGVYEPDVGRIVVEGRPVGRWDTVRAQRRGIVMMAQELSLVRDLTVAQNVFLGIERSRFGLLRRDHGRRYAELDEIARFGLDPDTRVGDLRIADQQKVEILRALARDAKVIVMDEPTSSLTAHETRRLHEMIRLLTAQGRAVVYVSHFLDAVLEVSDTVTVMRDGRRIRTAPAADQTKASLVEAMLGRELAVSFPPLPPAPHPDTPPLLEVAALAGDNGVKRASFTVRPGEIVGLLGLVGSGRTEIARALIGADRVSAGTVTLAGRTLGRTTPRRSRDLGLVLVPEDRHGQGLVLQRSVTENITLASLSRFSRLGLIDRRAVGKQVDELVRRLELRPARPELPVRSFSGGNQQKALIAKWLVGDPKLVILDEPTRGVDVGAKFAIYELIADLAARGVGVLLISSEHEEVLGLAHRAHLISRGEVLDEVDPRGLAVEDVLRRLFDVADRTGTGEAEKTKDSLI</sequence>
<keyword evidence="7" id="KW-1185">Reference proteome</keyword>
<dbReference type="PANTHER" id="PTHR43790:SF9">
    <property type="entry name" value="GALACTOFURANOSE TRANSPORTER ATP-BINDING PROTEIN YTFR"/>
    <property type="match status" value="1"/>
</dbReference>
<evidence type="ECO:0000313" key="7">
    <source>
        <dbReference type="Proteomes" id="UP000236520"/>
    </source>
</evidence>
<dbReference type="Proteomes" id="UP000236520">
    <property type="component" value="Unassembled WGS sequence"/>
</dbReference>
<dbReference type="AlphaFoldDB" id="A0A2J7YQR6"/>
<dbReference type="Pfam" id="PF00005">
    <property type="entry name" value="ABC_tran"/>
    <property type="match status" value="2"/>
</dbReference>
<dbReference type="PROSITE" id="PS50893">
    <property type="entry name" value="ABC_TRANSPORTER_2"/>
    <property type="match status" value="2"/>
</dbReference>
<reference evidence="6 7" key="1">
    <citation type="submission" date="2015-09" db="EMBL/GenBank/DDBJ databases">
        <title>Genome sequence, genome mining and natural product profiling of a biocontrol bacterium Streptomyces malaysiensis F913.</title>
        <authorList>
            <person name="Xu Y."/>
            <person name="Wei J."/>
            <person name="Xie J."/>
            <person name="Li T."/>
            <person name="Zhou Z."/>
        </authorList>
    </citation>
    <scope>NUCLEOTIDE SEQUENCE [LARGE SCALE GENOMIC DNA]</scope>
    <source>
        <strain evidence="6 7">F913</strain>
    </source>
</reference>
<keyword evidence="3" id="KW-0547">Nucleotide-binding</keyword>
<keyword evidence="1" id="KW-0813">Transport</keyword>
<accession>A0A2J7YQR6</accession>
<dbReference type="PROSITE" id="PS00211">
    <property type="entry name" value="ABC_TRANSPORTER_1"/>
    <property type="match status" value="1"/>
</dbReference>
<gene>
    <name evidence="6" type="ORF">SMF913_25704</name>
</gene>
<name>A0A2J7YQR6_STRMQ</name>
<evidence type="ECO:0000256" key="4">
    <source>
        <dbReference type="ARBA" id="ARBA00022840"/>
    </source>
</evidence>
<evidence type="ECO:0000256" key="1">
    <source>
        <dbReference type="ARBA" id="ARBA00022448"/>
    </source>
</evidence>
<feature type="domain" description="ABC transporter" evidence="5">
    <location>
        <begin position="256"/>
        <end position="499"/>
    </location>
</feature>
<comment type="caution">
    <text evidence="6">The sequence shown here is derived from an EMBL/GenBank/DDBJ whole genome shotgun (WGS) entry which is preliminary data.</text>
</comment>
<feature type="domain" description="ABC transporter" evidence="5">
    <location>
        <begin position="8"/>
        <end position="242"/>
    </location>
</feature>
<dbReference type="EMBL" id="LJIW01000002">
    <property type="protein sequence ID" value="PNG90239.1"/>
    <property type="molecule type" value="Genomic_DNA"/>
</dbReference>
<dbReference type="RefSeq" id="WP_102936073.1">
    <property type="nucleotide sequence ID" value="NZ_LJIW01000002.1"/>
</dbReference>
<keyword evidence="4 6" id="KW-0067">ATP-binding</keyword>
<dbReference type="GO" id="GO:0016887">
    <property type="term" value="F:ATP hydrolysis activity"/>
    <property type="evidence" value="ECO:0007669"/>
    <property type="project" value="InterPro"/>
</dbReference>
<dbReference type="SUPFAM" id="SSF52540">
    <property type="entry name" value="P-loop containing nucleoside triphosphate hydrolases"/>
    <property type="match status" value="2"/>
</dbReference>
<keyword evidence="2" id="KW-0677">Repeat</keyword>
<dbReference type="InterPro" id="IPR003439">
    <property type="entry name" value="ABC_transporter-like_ATP-bd"/>
</dbReference>
<dbReference type="Gene3D" id="3.40.50.300">
    <property type="entry name" value="P-loop containing nucleotide triphosphate hydrolases"/>
    <property type="match status" value="2"/>
</dbReference>
<protein>
    <submittedName>
        <fullName evidence="6">Ribose import ATP-binding protein RbsA 1</fullName>
    </submittedName>
</protein>
<dbReference type="CDD" id="cd03215">
    <property type="entry name" value="ABC_Carb_Monos_II"/>
    <property type="match status" value="1"/>
</dbReference>
<evidence type="ECO:0000259" key="5">
    <source>
        <dbReference type="PROSITE" id="PS50893"/>
    </source>
</evidence>
<dbReference type="InterPro" id="IPR017871">
    <property type="entry name" value="ABC_transporter-like_CS"/>
</dbReference>
<dbReference type="SMART" id="SM00382">
    <property type="entry name" value="AAA"/>
    <property type="match status" value="2"/>
</dbReference>
<dbReference type="InterPro" id="IPR027417">
    <property type="entry name" value="P-loop_NTPase"/>
</dbReference>
<evidence type="ECO:0000256" key="2">
    <source>
        <dbReference type="ARBA" id="ARBA00022737"/>
    </source>
</evidence>